<proteinExistence type="predicted"/>
<feature type="region of interest" description="Disordered" evidence="2">
    <location>
        <begin position="1"/>
        <end position="47"/>
    </location>
</feature>
<dbReference type="InterPro" id="IPR003323">
    <property type="entry name" value="OTU_dom"/>
</dbReference>
<evidence type="ECO:0000256" key="1">
    <source>
        <dbReference type="ARBA" id="ARBA00022801"/>
    </source>
</evidence>
<dbReference type="EMBL" id="CAJPVJ010000052">
    <property type="protein sequence ID" value="CAG2159705.1"/>
    <property type="molecule type" value="Genomic_DNA"/>
</dbReference>
<dbReference type="CDD" id="cd22761">
    <property type="entry name" value="OTU_OTUD6"/>
    <property type="match status" value="1"/>
</dbReference>
<dbReference type="Gene3D" id="3.90.70.80">
    <property type="match status" value="1"/>
</dbReference>
<evidence type="ECO:0000259" key="3">
    <source>
        <dbReference type="PROSITE" id="PS50802"/>
    </source>
</evidence>
<keyword evidence="1" id="KW-0378">Hydrolase</keyword>
<dbReference type="InterPro" id="IPR038765">
    <property type="entry name" value="Papain-like_cys_pep_sf"/>
</dbReference>
<keyword evidence="5" id="KW-1185">Reference proteome</keyword>
<organism evidence="4">
    <name type="scientific">Oppiella nova</name>
    <dbReference type="NCBI Taxonomy" id="334625"/>
    <lineage>
        <taxon>Eukaryota</taxon>
        <taxon>Metazoa</taxon>
        <taxon>Ecdysozoa</taxon>
        <taxon>Arthropoda</taxon>
        <taxon>Chelicerata</taxon>
        <taxon>Arachnida</taxon>
        <taxon>Acari</taxon>
        <taxon>Acariformes</taxon>
        <taxon>Sarcoptiformes</taxon>
        <taxon>Oribatida</taxon>
        <taxon>Brachypylina</taxon>
        <taxon>Oppioidea</taxon>
        <taxon>Oppiidae</taxon>
        <taxon>Oppiella</taxon>
    </lineage>
</organism>
<gene>
    <name evidence="4" type="ORF">ONB1V03_LOCUS630</name>
</gene>
<feature type="compositionally biased region" description="Basic and acidic residues" evidence="2">
    <location>
        <begin position="1"/>
        <end position="40"/>
    </location>
</feature>
<protein>
    <recommendedName>
        <fullName evidence="3">OTU domain-containing protein</fullName>
    </recommendedName>
</protein>
<dbReference type="EMBL" id="OC914877">
    <property type="protein sequence ID" value="CAD7637130.1"/>
    <property type="molecule type" value="Genomic_DNA"/>
</dbReference>
<dbReference type="GO" id="GO:0004843">
    <property type="term" value="F:cysteine-type deubiquitinase activity"/>
    <property type="evidence" value="ECO:0007669"/>
    <property type="project" value="TreeGrafter"/>
</dbReference>
<evidence type="ECO:0000313" key="5">
    <source>
        <dbReference type="Proteomes" id="UP000728032"/>
    </source>
</evidence>
<dbReference type="OrthoDB" id="415023at2759"/>
<accession>A0A7R9L8P1</accession>
<dbReference type="PANTHER" id="PTHR12419">
    <property type="entry name" value="OTU DOMAIN CONTAINING PROTEIN"/>
    <property type="match status" value="1"/>
</dbReference>
<reference evidence="4" key="1">
    <citation type="submission" date="2020-11" db="EMBL/GenBank/DDBJ databases">
        <authorList>
            <person name="Tran Van P."/>
        </authorList>
    </citation>
    <scope>NUCLEOTIDE SEQUENCE</scope>
</reference>
<dbReference type="PROSITE" id="PS50802">
    <property type="entry name" value="OTU"/>
    <property type="match status" value="1"/>
</dbReference>
<sequence>MNERSDQNESKREEILERHRLERKQLNAKTTEMRHKCDKKDKKKAKDLKTQIETMTEELKTRHENELKDLSVGNHSGEEAINRLTDELNDVKVETNTSGVSEDTEVIANGMKYKETKISRAQRRRDAKSLKDKQREQRIADDMVDDADNHRLIEAQQLKNILDSRGLTVYEIASDGDCMYRSIEHQLSLKNIKTNVTELRQKTCHYMKENKIDFIPFLTSNTTGDLMNDSEYELYCEEVADTKSWGGQLELRAISHVFKMPIEVIQTVGNPVLIGQTDYKTDTPLILW</sequence>
<name>A0A7R9L8P1_9ACAR</name>
<dbReference type="InterPro" id="IPR050704">
    <property type="entry name" value="Peptidase_C85-like"/>
</dbReference>
<dbReference type="Pfam" id="PF02338">
    <property type="entry name" value="OTU"/>
    <property type="match status" value="1"/>
</dbReference>
<evidence type="ECO:0000256" key="2">
    <source>
        <dbReference type="SAM" id="MobiDB-lite"/>
    </source>
</evidence>
<dbReference type="Proteomes" id="UP000728032">
    <property type="component" value="Unassembled WGS sequence"/>
</dbReference>
<dbReference type="GO" id="GO:0016579">
    <property type="term" value="P:protein deubiquitination"/>
    <property type="evidence" value="ECO:0007669"/>
    <property type="project" value="TreeGrafter"/>
</dbReference>
<dbReference type="PANTHER" id="PTHR12419:SF10">
    <property type="entry name" value="DEUBIQUITINASE OTUD6B"/>
    <property type="match status" value="1"/>
</dbReference>
<dbReference type="AlphaFoldDB" id="A0A7R9L8P1"/>
<feature type="domain" description="OTU" evidence="3">
    <location>
        <begin position="167"/>
        <end position="285"/>
    </location>
</feature>
<evidence type="ECO:0000313" key="4">
    <source>
        <dbReference type="EMBL" id="CAD7637130.1"/>
    </source>
</evidence>
<dbReference type="InterPro" id="IPR049772">
    <property type="entry name" value="OTU_OTUD6"/>
</dbReference>
<dbReference type="SUPFAM" id="SSF54001">
    <property type="entry name" value="Cysteine proteinases"/>
    <property type="match status" value="1"/>
</dbReference>